<organism evidence="3 4">
    <name type="scientific">Mycolicibacterium vanbaalenii</name>
    <name type="common">Mycobacterium vanbaalenii</name>
    <dbReference type="NCBI Taxonomy" id="110539"/>
    <lineage>
        <taxon>Bacteria</taxon>
        <taxon>Bacillati</taxon>
        <taxon>Actinomycetota</taxon>
        <taxon>Actinomycetes</taxon>
        <taxon>Mycobacteriales</taxon>
        <taxon>Mycobacteriaceae</taxon>
        <taxon>Mycolicibacterium</taxon>
    </lineage>
</organism>
<dbReference type="Gene3D" id="3.90.79.10">
    <property type="entry name" value="Nucleoside Triphosphate Pyrophosphohydrolase"/>
    <property type="match status" value="1"/>
</dbReference>
<dbReference type="GO" id="GO:0006754">
    <property type="term" value="P:ATP biosynthetic process"/>
    <property type="evidence" value="ECO:0007669"/>
    <property type="project" value="TreeGrafter"/>
</dbReference>
<dbReference type="Pfam" id="PF00293">
    <property type="entry name" value="NUDIX"/>
    <property type="match status" value="1"/>
</dbReference>
<gene>
    <name evidence="3" type="ORF">AELLOGFF_04271</name>
</gene>
<dbReference type="PROSITE" id="PS00893">
    <property type="entry name" value="NUDIX_BOX"/>
    <property type="match status" value="1"/>
</dbReference>
<dbReference type="RefSeq" id="WP_159230882.1">
    <property type="nucleotide sequence ID" value="NZ_CACSIP010000018.1"/>
</dbReference>
<dbReference type="OrthoDB" id="954553at2"/>
<dbReference type="GO" id="GO:0004081">
    <property type="term" value="F:bis(5'-nucleosyl)-tetraphosphatase (asymmetrical) activity"/>
    <property type="evidence" value="ECO:0007669"/>
    <property type="project" value="TreeGrafter"/>
</dbReference>
<dbReference type="InterPro" id="IPR051325">
    <property type="entry name" value="Nudix_hydrolase_domain"/>
</dbReference>
<evidence type="ECO:0000313" key="4">
    <source>
        <dbReference type="Proteomes" id="UP000430146"/>
    </source>
</evidence>
<dbReference type="InterPro" id="IPR020084">
    <property type="entry name" value="NUDIX_hydrolase_CS"/>
</dbReference>
<protein>
    <recommendedName>
        <fullName evidence="2">Nudix hydrolase domain-containing protein</fullName>
    </recommendedName>
</protein>
<dbReference type="PROSITE" id="PS51462">
    <property type="entry name" value="NUDIX"/>
    <property type="match status" value="1"/>
</dbReference>
<dbReference type="InterPro" id="IPR000086">
    <property type="entry name" value="NUDIX_hydrolase_dom"/>
</dbReference>
<keyword evidence="4" id="KW-1185">Reference proteome</keyword>
<dbReference type="SUPFAM" id="SSF55811">
    <property type="entry name" value="Nudix"/>
    <property type="match status" value="1"/>
</dbReference>
<name>A0A5S9QRJ2_MYCVN</name>
<reference evidence="3 4" key="1">
    <citation type="submission" date="2019-11" db="EMBL/GenBank/DDBJ databases">
        <authorList>
            <person name="Holert J."/>
        </authorList>
    </citation>
    <scope>NUCLEOTIDE SEQUENCE [LARGE SCALE GENOMIC DNA]</scope>
    <source>
        <strain evidence="3">BC8_1</strain>
    </source>
</reference>
<dbReference type="GO" id="GO:0006167">
    <property type="term" value="P:AMP biosynthetic process"/>
    <property type="evidence" value="ECO:0007669"/>
    <property type="project" value="TreeGrafter"/>
</dbReference>
<evidence type="ECO:0000259" key="2">
    <source>
        <dbReference type="PROSITE" id="PS51462"/>
    </source>
</evidence>
<dbReference type="Proteomes" id="UP000430146">
    <property type="component" value="Unassembled WGS sequence"/>
</dbReference>
<dbReference type="CDD" id="cd04662">
    <property type="entry name" value="NUDIX_Hydrolase"/>
    <property type="match status" value="1"/>
</dbReference>
<dbReference type="EMBL" id="CACSIP010000018">
    <property type="protein sequence ID" value="CAA0120791.1"/>
    <property type="molecule type" value="Genomic_DNA"/>
</dbReference>
<proteinExistence type="predicted"/>
<dbReference type="AlphaFoldDB" id="A0A5S9QRJ2"/>
<keyword evidence="1" id="KW-0378">Hydrolase</keyword>
<feature type="domain" description="Nudix hydrolase" evidence="2">
    <location>
        <begin position="1"/>
        <end position="150"/>
    </location>
</feature>
<evidence type="ECO:0000256" key="1">
    <source>
        <dbReference type="ARBA" id="ARBA00022801"/>
    </source>
</evidence>
<accession>A0A5S9QRJ2</accession>
<dbReference type="PANTHER" id="PTHR21340">
    <property type="entry name" value="DIADENOSINE 5,5-P1,P4-TETRAPHOSPHATE PYROPHOSPHOHYDROLASE MUTT"/>
    <property type="match status" value="1"/>
</dbReference>
<evidence type="ECO:0000313" key="3">
    <source>
        <dbReference type="EMBL" id="CAA0120791.1"/>
    </source>
</evidence>
<dbReference type="InterPro" id="IPR015797">
    <property type="entry name" value="NUDIX_hydrolase-like_dom_sf"/>
</dbReference>
<dbReference type="PANTHER" id="PTHR21340:SF7">
    <property type="entry name" value="NUDIX HYDROLASE DOMAIN-CONTAINING PROTEIN"/>
    <property type="match status" value="1"/>
</dbReference>
<sequence>MPRLSAGLLLYRDTDGPLEVLIGHPGGPFWARRDEGAWSIPKGEYGQGEDPWTVAVREFTEEIGKPPPVGDRIDLTPVRQPGGKIITAFAVYGDLDLEGSYSNTFTLEWPRGSGNFREYPEIDRVAWLAVPVARAKLLKGQRPLLDQLQDALGHDGPQVSRSR</sequence>